<gene>
    <name evidence="1" type="ordered locus">Rleg2_1117</name>
</gene>
<reference evidence="1 2" key="1">
    <citation type="journal article" date="2010" name="Stand. Genomic Sci.">
        <title>Complete genome sequence of Rhizobium leguminosarum bv trifolii strain WSM2304, an effective microsymbiont of the South American clover Trifolium polymorphum.</title>
        <authorList>
            <person name="Reeve W."/>
            <person name="O'Hara G."/>
            <person name="Chain P."/>
            <person name="Ardley J."/>
            <person name="Brau L."/>
            <person name="Nandesena K."/>
            <person name="Tiwari R."/>
            <person name="Malfatti S."/>
            <person name="Kiss H."/>
            <person name="Lapidus A."/>
            <person name="Copeland A."/>
            <person name="Nolan M."/>
            <person name="Land M."/>
            <person name="Ivanova N."/>
            <person name="Mavromatis K."/>
            <person name="Markowitz V."/>
            <person name="Kyrpides N."/>
            <person name="Melino V."/>
            <person name="Denton M."/>
            <person name="Yates R."/>
            <person name="Howieson J."/>
        </authorList>
    </citation>
    <scope>NUCLEOTIDE SEQUENCE [LARGE SCALE GENOMIC DNA]</scope>
    <source>
        <strain evidence="1 2">WSM2304</strain>
    </source>
</reference>
<name>A0ABF7QKC9_RHILW</name>
<dbReference type="RefSeq" id="WP_012557213.1">
    <property type="nucleotide sequence ID" value="NC_011369.1"/>
</dbReference>
<evidence type="ECO:0000313" key="1">
    <source>
        <dbReference type="EMBL" id="ACI54411.1"/>
    </source>
</evidence>
<evidence type="ECO:0000313" key="2">
    <source>
        <dbReference type="Proteomes" id="UP000008330"/>
    </source>
</evidence>
<dbReference type="Proteomes" id="UP000008330">
    <property type="component" value="Chromosome"/>
</dbReference>
<dbReference type="EMBL" id="CP001191">
    <property type="protein sequence ID" value="ACI54411.1"/>
    <property type="molecule type" value="Genomic_DNA"/>
</dbReference>
<proteinExistence type="predicted"/>
<sequence length="94" mass="10898">MNSQHIADIDHHNPKDITEKTFKVCSYHTKGSRVWIDDVLDETFSTEADAKEALLAIKDFKGEELDVLEFDEDSDETVVFCAEWDEDQKRYVEA</sequence>
<organism evidence="1 2">
    <name type="scientific">Rhizobium leguminosarum bv. trifolii (strain WSM2304)</name>
    <dbReference type="NCBI Taxonomy" id="395492"/>
    <lineage>
        <taxon>Bacteria</taxon>
        <taxon>Pseudomonadati</taxon>
        <taxon>Pseudomonadota</taxon>
        <taxon>Alphaproteobacteria</taxon>
        <taxon>Hyphomicrobiales</taxon>
        <taxon>Rhizobiaceae</taxon>
        <taxon>Rhizobium/Agrobacterium group</taxon>
        <taxon>Rhizobium</taxon>
    </lineage>
</organism>
<dbReference type="KEGG" id="rlt:Rleg2_1117"/>
<accession>A0ABF7QKC9</accession>
<protein>
    <submittedName>
        <fullName evidence="1">Uncharacterized protein</fullName>
    </submittedName>
</protein>
<dbReference type="AlphaFoldDB" id="A0ABF7QKC9"/>
<keyword evidence="2" id="KW-1185">Reference proteome</keyword>